<proteinExistence type="inferred from homology"/>
<keyword evidence="9" id="KW-1185">Reference proteome</keyword>
<dbReference type="Proteomes" id="UP000327013">
    <property type="component" value="Unassembled WGS sequence"/>
</dbReference>
<evidence type="ECO:0000259" key="7">
    <source>
        <dbReference type="Pfam" id="PF22725"/>
    </source>
</evidence>
<dbReference type="EC" id="1.1.1.179" evidence="3"/>
<protein>
    <recommendedName>
        <fullName evidence="3">D-xylose 1-dehydrogenase (NADP(+), D-xylono-1,5-lactone-forming)</fullName>
        <ecNumber evidence="3">1.1.1.179</ecNumber>
    </recommendedName>
    <alternativeName>
        <fullName evidence="4">D-xylose-NADP dehydrogenase</fullName>
    </alternativeName>
</protein>
<evidence type="ECO:0000313" key="9">
    <source>
        <dbReference type="Proteomes" id="UP000327013"/>
    </source>
</evidence>
<sequence length="428" mass="47661">MPIRWGILATGWIAQKFTKDLLVDPATRQVSDISHTVVAAASSSSVDRAQKFLTECGCPQDAKAYGSYHELVADPNVDIIYVATPHSHHFQNVMLCLKANRHVLCEKAFTVNAKQAELLYAEATQRKLFLMEAVWIRFFPLCRELRERVAAGEIGRVHRVFADLSFGDHPEEKFGNDHRMTNMNLAGGAMLDLGIYSLTWVFQFLYHIRGTSASTQSEVKGRPKVAASMSKFPGTGADEKTSIVLTFPGKDGADEAHGIATTCLRTSFDPDEHGSAGPAIRIQGDKGELQVFGPAFRPQRFRWIMTGKDENLKEEKRDIPGHGMFWEADECARCLRDGKTESEIMSHEESIVIMETMDQVRKQNELAYPELIESTTYDANNELNTGKKPWLTIRLPCCAPPCGNARATAEHRPAYAHNSQSSKLTAIS</sequence>
<dbReference type="Gene3D" id="3.30.360.10">
    <property type="entry name" value="Dihydrodipicolinate Reductase, domain 2"/>
    <property type="match status" value="1"/>
</dbReference>
<dbReference type="SUPFAM" id="SSF51735">
    <property type="entry name" value="NAD(P)-binding Rossmann-fold domains"/>
    <property type="match status" value="1"/>
</dbReference>
<keyword evidence="2" id="KW-0560">Oxidoreductase</keyword>
<dbReference type="EMBL" id="VIBQ01000010">
    <property type="protein sequence ID" value="KAB8339110.1"/>
    <property type="molecule type" value="Genomic_DNA"/>
</dbReference>
<evidence type="ECO:0000259" key="6">
    <source>
        <dbReference type="Pfam" id="PF01408"/>
    </source>
</evidence>
<evidence type="ECO:0000313" key="8">
    <source>
        <dbReference type="EMBL" id="KAB8339110.1"/>
    </source>
</evidence>
<dbReference type="InterPro" id="IPR036291">
    <property type="entry name" value="NAD(P)-bd_dom_sf"/>
</dbReference>
<name>A0A5N6KRG2_9ROSI</name>
<dbReference type="GO" id="GO:0047837">
    <property type="term" value="F:D-xylose 1-dehydrogenase (NADP+) activity"/>
    <property type="evidence" value="ECO:0007669"/>
    <property type="project" value="UniProtKB-EC"/>
</dbReference>
<feature type="domain" description="GFO/IDH/MocA-like oxidoreductase" evidence="7">
    <location>
        <begin position="143"/>
        <end position="289"/>
    </location>
</feature>
<comment type="catalytic activity">
    <reaction evidence="5">
        <text>D-xylose + NADP(+) = D-xylono-1,5-lactone + NADPH + H(+)</text>
        <dbReference type="Rhea" id="RHEA:22000"/>
        <dbReference type="ChEBI" id="CHEBI:15378"/>
        <dbReference type="ChEBI" id="CHEBI:15867"/>
        <dbReference type="ChEBI" id="CHEBI:53455"/>
        <dbReference type="ChEBI" id="CHEBI:57783"/>
        <dbReference type="ChEBI" id="CHEBI:58349"/>
        <dbReference type="EC" id="1.1.1.179"/>
    </reaction>
</comment>
<dbReference type="InterPro" id="IPR050984">
    <property type="entry name" value="Gfo/Idh/MocA_domain"/>
</dbReference>
<dbReference type="GO" id="GO:0000166">
    <property type="term" value="F:nucleotide binding"/>
    <property type="evidence" value="ECO:0007669"/>
    <property type="project" value="InterPro"/>
</dbReference>
<evidence type="ECO:0000256" key="4">
    <source>
        <dbReference type="ARBA" id="ARBA00042988"/>
    </source>
</evidence>
<dbReference type="InterPro" id="IPR000683">
    <property type="entry name" value="Gfo/Idh/MocA-like_OxRdtase_N"/>
</dbReference>
<evidence type="ECO:0000256" key="3">
    <source>
        <dbReference type="ARBA" id="ARBA00038984"/>
    </source>
</evidence>
<dbReference type="SUPFAM" id="SSF55347">
    <property type="entry name" value="Glyceraldehyde-3-phosphate dehydrogenase-like, C-terminal domain"/>
    <property type="match status" value="1"/>
</dbReference>
<reference evidence="8 9" key="1">
    <citation type="submission" date="2019-06" db="EMBL/GenBank/DDBJ databases">
        <title>A chromosomal-level reference genome of Carpinus fangiana (Coryloideae, Betulaceae).</title>
        <authorList>
            <person name="Yang X."/>
            <person name="Wang Z."/>
            <person name="Zhang L."/>
            <person name="Hao G."/>
            <person name="Liu J."/>
            <person name="Yang Y."/>
        </authorList>
    </citation>
    <scope>NUCLEOTIDE SEQUENCE [LARGE SCALE GENOMIC DNA]</scope>
    <source>
        <strain evidence="8">Cfa_2016G</strain>
        <tissue evidence="8">Leaf</tissue>
    </source>
</reference>
<dbReference type="PANTHER" id="PTHR22604">
    <property type="entry name" value="OXIDOREDUCTASES"/>
    <property type="match status" value="1"/>
</dbReference>
<dbReference type="PANTHER" id="PTHR22604:SF115">
    <property type="entry name" value="DIHYDRODIOL DEHYDROGENASE, PUTATIVE (AFU_ORTHOLOGUE AFUA_1G07520)-RELATED"/>
    <property type="match status" value="1"/>
</dbReference>
<dbReference type="Pfam" id="PF22725">
    <property type="entry name" value="GFO_IDH_MocA_C3"/>
    <property type="match status" value="1"/>
</dbReference>
<dbReference type="AlphaFoldDB" id="A0A5N6KRG2"/>
<gene>
    <name evidence="8" type="ORF">FH972_022046</name>
</gene>
<comment type="similarity">
    <text evidence="1">Belongs to the Gfo/Idh/MocA family.</text>
</comment>
<dbReference type="Pfam" id="PF01408">
    <property type="entry name" value="GFO_IDH_MocA"/>
    <property type="match status" value="1"/>
</dbReference>
<dbReference type="Gene3D" id="3.40.50.720">
    <property type="entry name" value="NAD(P)-binding Rossmann-like Domain"/>
    <property type="match status" value="1"/>
</dbReference>
<comment type="caution">
    <text evidence="8">The sequence shown here is derived from an EMBL/GenBank/DDBJ whole genome shotgun (WGS) entry which is preliminary data.</text>
</comment>
<organism evidence="8 9">
    <name type="scientific">Carpinus fangiana</name>
    <dbReference type="NCBI Taxonomy" id="176857"/>
    <lineage>
        <taxon>Eukaryota</taxon>
        <taxon>Viridiplantae</taxon>
        <taxon>Streptophyta</taxon>
        <taxon>Embryophyta</taxon>
        <taxon>Tracheophyta</taxon>
        <taxon>Spermatophyta</taxon>
        <taxon>Magnoliopsida</taxon>
        <taxon>eudicotyledons</taxon>
        <taxon>Gunneridae</taxon>
        <taxon>Pentapetalae</taxon>
        <taxon>rosids</taxon>
        <taxon>fabids</taxon>
        <taxon>Fagales</taxon>
        <taxon>Betulaceae</taxon>
        <taxon>Carpinus</taxon>
    </lineage>
</organism>
<dbReference type="InterPro" id="IPR055170">
    <property type="entry name" value="GFO_IDH_MocA-like_dom"/>
</dbReference>
<feature type="domain" description="Gfo/Idh/MocA-like oxidoreductase N-terminal" evidence="6">
    <location>
        <begin position="3"/>
        <end position="131"/>
    </location>
</feature>
<evidence type="ECO:0000256" key="1">
    <source>
        <dbReference type="ARBA" id="ARBA00010928"/>
    </source>
</evidence>
<evidence type="ECO:0000256" key="5">
    <source>
        <dbReference type="ARBA" id="ARBA00049233"/>
    </source>
</evidence>
<evidence type="ECO:0000256" key="2">
    <source>
        <dbReference type="ARBA" id="ARBA00023002"/>
    </source>
</evidence>
<accession>A0A5N6KRG2</accession>
<dbReference type="OrthoDB" id="2129491at2759"/>